<evidence type="ECO:0000256" key="4">
    <source>
        <dbReference type="ARBA" id="ARBA00023306"/>
    </source>
</evidence>
<keyword evidence="7" id="KW-1185">Reference proteome</keyword>
<dbReference type="GO" id="GO:0005680">
    <property type="term" value="C:anaphase-promoting complex"/>
    <property type="evidence" value="ECO:0007669"/>
    <property type="project" value="InterPro"/>
</dbReference>
<keyword evidence="4" id="KW-0131">Cell cycle</keyword>
<keyword evidence="1" id="KW-0132">Cell division</keyword>
<dbReference type="InterPro" id="IPR024789">
    <property type="entry name" value="APC4"/>
</dbReference>
<evidence type="ECO:0000256" key="1">
    <source>
        <dbReference type="ARBA" id="ARBA00022618"/>
    </source>
</evidence>
<dbReference type="GO" id="GO:0031145">
    <property type="term" value="P:anaphase-promoting complex-dependent catabolic process"/>
    <property type="evidence" value="ECO:0007669"/>
    <property type="project" value="InterPro"/>
</dbReference>
<gene>
    <name evidence="6" type="ORF">CBOVIS_LOCUS5009</name>
</gene>
<evidence type="ECO:0000313" key="7">
    <source>
        <dbReference type="Proteomes" id="UP000494206"/>
    </source>
</evidence>
<accession>A0A8S1ESD4</accession>
<dbReference type="GO" id="GO:0070979">
    <property type="term" value="P:protein K11-linked ubiquitination"/>
    <property type="evidence" value="ECO:0007669"/>
    <property type="project" value="TreeGrafter"/>
</dbReference>
<comment type="caution">
    <text evidence="6">The sequence shown here is derived from an EMBL/GenBank/DDBJ whole genome shotgun (WGS) entry which is preliminary data.</text>
</comment>
<dbReference type="GO" id="GO:0034399">
    <property type="term" value="C:nuclear periphery"/>
    <property type="evidence" value="ECO:0007669"/>
    <property type="project" value="TreeGrafter"/>
</dbReference>
<name>A0A8S1ESD4_9PELO</name>
<keyword evidence="2" id="KW-0498">Mitosis</keyword>
<dbReference type="AlphaFoldDB" id="A0A8S1ESD4"/>
<evidence type="ECO:0000256" key="5">
    <source>
        <dbReference type="SAM" id="MobiDB-lite"/>
    </source>
</evidence>
<proteinExistence type="predicted"/>
<dbReference type="GO" id="GO:0051301">
    <property type="term" value="P:cell division"/>
    <property type="evidence" value="ECO:0007669"/>
    <property type="project" value="UniProtKB-KW"/>
</dbReference>
<feature type="region of interest" description="Disordered" evidence="5">
    <location>
        <begin position="445"/>
        <end position="464"/>
    </location>
</feature>
<evidence type="ECO:0000256" key="2">
    <source>
        <dbReference type="ARBA" id="ARBA00022776"/>
    </source>
</evidence>
<organism evidence="6 7">
    <name type="scientific">Caenorhabditis bovis</name>
    <dbReference type="NCBI Taxonomy" id="2654633"/>
    <lineage>
        <taxon>Eukaryota</taxon>
        <taxon>Metazoa</taxon>
        <taxon>Ecdysozoa</taxon>
        <taxon>Nematoda</taxon>
        <taxon>Chromadorea</taxon>
        <taxon>Rhabditida</taxon>
        <taxon>Rhabditina</taxon>
        <taxon>Rhabditomorpha</taxon>
        <taxon>Rhabditoidea</taxon>
        <taxon>Rhabditidae</taxon>
        <taxon>Peloderinae</taxon>
        <taxon>Caenorhabditis</taxon>
    </lineage>
</organism>
<evidence type="ECO:0000256" key="3">
    <source>
        <dbReference type="ARBA" id="ARBA00022786"/>
    </source>
</evidence>
<protein>
    <submittedName>
        <fullName evidence="6">Uncharacterized protein</fullName>
    </submittedName>
</protein>
<dbReference type="PANTHER" id="PTHR13260:SF0">
    <property type="entry name" value="ANAPHASE-PROMOTING COMPLEX SUBUNIT 4"/>
    <property type="match status" value="1"/>
</dbReference>
<dbReference type="OrthoDB" id="47802at2759"/>
<reference evidence="6 7" key="1">
    <citation type="submission" date="2020-04" db="EMBL/GenBank/DDBJ databases">
        <authorList>
            <person name="Laetsch R D."/>
            <person name="Stevens L."/>
            <person name="Kumar S."/>
            <person name="Blaxter L. M."/>
        </authorList>
    </citation>
    <scope>NUCLEOTIDE SEQUENCE [LARGE SCALE GENOMIC DNA]</scope>
</reference>
<dbReference type="PANTHER" id="PTHR13260">
    <property type="entry name" value="ANAPHASE PROMOTING COMPLEX SUBUNIT 4 APC4"/>
    <property type="match status" value="1"/>
</dbReference>
<evidence type="ECO:0000313" key="6">
    <source>
        <dbReference type="EMBL" id="CAB3402386.1"/>
    </source>
</evidence>
<sequence>MYVEKPDVAREDVAFVFQMLESDSQILKFEEGLEDYIENSFVSNQKYREAFKNTILLAIRDDCIVTVLMAGVMPLLNIDLSKTLEKYGLSPVMVYDACYSRTAGGITIAATTCGPKPQFKKEKNFGIPTDEPGDYAVHTHLFCYKFEILDQYWDLALRFLRLCYGFGLLKCSYDSFVKEWEPHMQILTNRFETGSANVRIGELLIDMLLSGTTEPAGEAFLERGMGVDGLNGIRDYLDKHLIEVIRIIRGQVQALVRNMTFQSDEFEAVSRSIMEELYLNVNRNEVLNLPFQQDIDSEFVTMIRRNPISDNLRNVSKRLEYKSKQMLHSAEIMMQEIDHLFKWLSVLKPFARAFKANLLVKTKRLDINKLMRFVVETFVTKRHKANYNLLMFEVDRLCQILRQQEKNTRFNEEEFFKMAKEHAEQQHKEYLSQLKALRPDVIEYTGKRPSFAPSPDNDDDEPDDERIKVDLDRLGSFFKHNFSETAKKVLKDCNTFLSTIEPTMVVDGKIKLTEEAKLTTFERVFNELAHTILNNANVVDEPLLNHLNLLWMFEIESSAQHQGFQYVRLNNSRPDYRKFESDSDEIFKRSVHVTAASKTTFHSHVISSNAADKMRKEFFEGPIGLLSAVFKIDESAEAPQIESNDGSERQTDEPMEIDVSPLGQLQIEIDEPLRRSRYNRLVAFDAVFPGNDGELYAIGKFTAAEESSGVIPRMMKLALSVTPNEESVWIVQDDDYDTSEVPEKVQVCESLTRGTYVHDEGTRVAIFSIDHKTFARKSIGNKISRKQFSTRKMTLFIPVYSL</sequence>
<dbReference type="Proteomes" id="UP000494206">
    <property type="component" value="Unassembled WGS sequence"/>
</dbReference>
<keyword evidence="3" id="KW-0833">Ubl conjugation pathway</keyword>
<dbReference type="EMBL" id="CADEPM010000003">
    <property type="protein sequence ID" value="CAB3402386.1"/>
    <property type="molecule type" value="Genomic_DNA"/>
</dbReference>